<gene>
    <name evidence="2" type="ORF">SAMN05216215_102455</name>
</gene>
<keyword evidence="3" id="KW-1185">Reference proteome</keyword>
<dbReference type="RefSeq" id="WP_093269164.1">
    <property type="nucleotide sequence ID" value="NZ_FNOK01000024.1"/>
</dbReference>
<protein>
    <recommendedName>
        <fullName evidence="4">Type VII secretion system-associated protein</fullName>
    </recommendedName>
</protein>
<reference evidence="3" key="1">
    <citation type="submission" date="2016-10" db="EMBL/GenBank/DDBJ databases">
        <authorList>
            <person name="Varghese N."/>
            <person name="Submissions S."/>
        </authorList>
    </citation>
    <scope>NUCLEOTIDE SEQUENCE [LARGE SCALE GENOMIC DNA]</scope>
    <source>
        <strain evidence="3">CGMCC 4.3530</strain>
    </source>
</reference>
<evidence type="ECO:0000313" key="3">
    <source>
        <dbReference type="Proteomes" id="UP000199529"/>
    </source>
</evidence>
<dbReference type="EMBL" id="FNOK01000024">
    <property type="protein sequence ID" value="SDY32373.1"/>
    <property type="molecule type" value="Genomic_DNA"/>
</dbReference>
<name>A0A1H3IX91_9PSEU</name>
<dbReference type="OrthoDB" id="3373807at2"/>
<evidence type="ECO:0008006" key="4">
    <source>
        <dbReference type="Google" id="ProtNLM"/>
    </source>
</evidence>
<organism evidence="2 3">
    <name type="scientific">Saccharopolyspora shandongensis</name>
    <dbReference type="NCBI Taxonomy" id="418495"/>
    <lineage>
        <taxon>Bacteria</taxon>
        <taxon>Bacillati</taxon>
        <taxon>Actinomycetota</taxon>
        <taxon>Actinomycetes</taxon>
        <taxon>Pseudonocardiales</taxon>
        <taxon>Pseudonocardiaceae</taxon>
        <taxon>Saccharopolyspora</taxon>
    </lineage>
</organism>
<feature type="region of interest" description="Disordered" evidence="1">
    <location>
        <begin position="45"/>
        <end position="66"/>
    </location>
</feature>
<proteinExistence type="predicted"/>
<dbReference type="AlphaFoldDB" id="A0A1H3IX91"/>
<accession>A0A1H3IX91</accession>
<dbReference type="Proteomes" id="UP000199529">
    <property type="component" value="Unassembled WGS sequence"/>
</dbReference>
<sequence length="175" mass="18239">MSGGSALPAENQWVFLIDPAWQEQGGDPRQPPRQAVVGGWHVEADGTTGRFHTNPDYVPSGPGSPTDPVDATLRLVNKGEADAEALLATLREAVFGIAVDEERNPVVAPAPDGVASMLVTTAPAHRRRVRVAGWREATAAELAGMLPAEGVDVLINPGAPASMRILAAALRKAAA</sequence>
<dbReference type="InterPro" id="IPR047659">
    <property type="entry name" value="T7SS_assoc"/>
</dbReference>
<dbReference type="STRING" id="418495.SAMN05216215_102455"/>
<dbReference type="NCBIfam" id="NF033532">
    <property type="entry name" value="lone7para_assoc"/>
    <property type="match status" value="1"/>
</dbReference>
<evidence type="ECO:0000313" key="2">
    <source>
        <dbReference type="EMBL" id="SDY32373.1"/>
    </source>
</evidence>
<evidence type="ECO:0000256" key="1">
    <source>
        <dbReference type="SAM" id="MobiDB-lite"/>
    </source>
</evidence>